<evidence type="ECO:0000313" key="3">
    <source>
        <dbReference type="Proteomes" id="UP001420932"/>
    </source>
</evidence>
<reference evidence="2 3" key="1">
    <citation type="submission" date="2024-01" db="EMBL/GenBank/DDBJ databases">
        <title>Genome assemblies of Stephania.</title>
        <authorList>
            <person name="Yang L."/>
        </authorList>
    </citation>
    <scope>NUCLEOTIDE SEQUENCE [LARGE SCALE GENOMIC DNA]</scope>
    <source>
        <strain evidence="2">YNDBR</strain>
        <tissue evidence="2">Leaf</tissue>
    </source>
</reference>
<feature type="region of interest" description="Disordered" evidence="1">
    <location>
        <begin position="29"/>
        <end position="49"/>
    </location>
</feature>
<accession>A0AAP0FA58</accession>
<organism evidence="2 3">
    <name type="scientific">Stephania yunnanensis</name>
    <dbReference type="NCBI Taxonomy" id="152371"/>
    <lineage>
        <taxon>Eukaryota</taxon>
        <taxon>Viridiplantae</taxon>
        <taxon>Streptophyta</taxon>
        <taxon>Embryophyta</taxon>
        <taxon>Tracheophyta</taxon>
        <taxon>Spermatophyta</taxon>
        <taxon>Magnoliopsida</taxon>
        <taxon>Ranunculales</taxon>
        <taxon>Menispermaceae</taxon>
        <taxon>Menispermoideae</taxon>
        <taxon>Cissampelideae</taxon>
        <taxon>Stephania</taxon>
    </lineage>
</organism>
<dbReference type="InterPro" id="IPR040256">
    <property type="entry name" value="At4g02000-like"/>
</dbReference>
<dbReference type="Proteomes" id="UP001420932">
    <property type="component" value="Unassembled WGS sequence"/>
</dbReference>
<evidence type="ECO:0000313" key="2">
    <source>
        <dbReference type="EMBL" id="KAK9106790.1"/>
    </source>
</evidence>
<keyword evidence="3" id="KW-1185">Reference proteome</keyword>
<name>A0AAP0FA58_9MAGN</name>
<gene>
    <name evidence="2" type="ORF">Syun_022801</name>
</gene>
<evidence type="ECO:0000256" key="1">
    <source>
        <dbReference type="SAM" id="MobiDB-lite"/>
    </source>
</evidence>
<dbReference type="AlphaFoldDB" id="A0AAP0FA58"/>
<dbReference type="PANTHER" id="PTHR31286">
    <property type="entry name" value="GLYCINE-RICH CELL WALL STRUCTURAL PROTEIN 1.8-LIKE"/>
    <property type="match status" value="1"/>
</dbReference>
<sequence>MKVGEDDPATVAITRDGTSRASYKVTLLPSFDQPSHSKRSTSPMEEDEIEEEELDDYINYIICKNERTLRCIHSPWWRSIIYDFIRALTEGPWMVMDHYIIIHQWVPNFIPRENIISTIPMWIRLPKIPLEFYDDKMLERIGNALGKFIKTNSYTTHVARGKFARINIEVDLLQPLVPTLFVQDMEVSMVYEGLHNVCFGCGRFRHMQTDCSNETLDKLMKEGRAPMEKGEEAHVEVHFQDMSHPPRPPPSDASLHAKEAPSFRPWTFGRCRQRPCLIDIGELGTPGAQQRWSNELLLGSAGRSCNSKAEGSH</sequence>
<proteinExistence type="predicted"/>
<evidence type="ECO:0008006" key="4">
    <source>
        <dbReference type="Google" id="ProtNLM"/>
    </source>
</evidence>
<dbReference type="EMBL" id="JBBNAF010000010">
    <property type="protein sequence ID" value="KAK9106790.1"/>
    <property type="molecule type" value="Genomic_DNA"/>
</dbReference>
<protein>
    <recommendedName>
        <fullName evidence="4">CCHC-type domain-containing protein</fullName>
    </recommendedName>
</protein>
<dbReference type="PANTHER" id="PTHR31286:SF99">
    <property type="entry name" value="DUF4283 DOMAIN-CONTAINING PROTEIN"/>
    <property type="match status" value="1"/>
</dbReference>
<comment type="caution">
    <text evidence="2">The sequence shown here is derived from an EMBL/GenBank/DDBJ whole genome shotgun (WGS) entry which is preliminary data.</text>
</comment>